<sequence>MQIFKSFLFILVFSIAVLGIYNLLKHFVLKKIKVSKWIILVIGIIVFLIPPIPGLPISEGTFSIIKSTIFVFLFLWWIDLITGNMDNYKSKKKQQVKIKPKAKPNRVKNMNKSDKSSSKK</sequence>
<evidence type="ECO:0000256" key="2">
    <source>
        <dbReference type="SAM" id="Phobius"/>
    </source>
</evidence>
<dbReference type="STRING" id="84698.SAMN04488528_101928"/>
<keyword evidence="2" id="KW-1133">Transmembrane helix</keyword>
<evidence type="ECO:0000256" key="1">
    <source>
        <dbReference type="SAM" id="MobiDB-lite"/>
    </source>
</evidence>
<feature type="region of interest" description="Disordered" evidence="1">
    <location>
        <begin position="92"/>
        <end position="120"/>
    </location>
</feature>
<feature type="transmembrane region" description="Helical" evidence="2">
    <location>
        <begin position="36"/>
        <end position="52"/>
    </location>
</feature>
<gene>
    <name evidence="3" type="ORF">SAMN04488528_101928</name>
</gene>
<evidence type="ECO:0000313" key="4">
    <source>
        <dbReference type="Proteomes" id="UP000198619"/>
    </source>
</evidence>
<protein>
    <submittedName>
        <fullName evidence="3">Uncharacterized protein</fullName>
    </submittedName>
</protein>
<feature type="compositionally biased region" description="Basic and acidic residues" evidence="1">
    <location>
        <begin position="111"/>
        <end position="120"/>
    </location>
</feature>
<dbReference type="OrthoDB" id="1923861at2"/>
<dbReference type="AlphaFoldDB" id="A0A1I0ZBU2"/>
<dbReference type="EMBL" id="FOKI01000019">
    <property type="protein sequence ID" value="SFB22872.1"/>
    <property type="molecule type" value="Genomic_DNA"/>
</dbReference>
<name>A0A1I0ZBU2_9CLOT</name>
<proteinExistence type="predicted"/>
<keyword evidence="2" id="KW-0472">Membrane</keyword>
<dbReference type="Proteomes" id="UP000198619">
    <property type="component" value="Unassembled WGS sequence"/>
</dbReference>
<feature type="transmembrane region" description="Helical" evidence="2">
    <location>
        <begin position="6"/>
        <end position="24"/>
    </location>
</feature>
<feature type="compositionally biased region" description="Basic residues" evidence="1">
    <location>
        <begin position="92"/>
        <end position="106"/>
    </location>
</feature>
<accession>A0A1I0ZBU2</accession>
<organism evidence="3 4">
    <name type="scientific">Clostridium frigidicarnis</name>
    <dbReference type="NCBI Taxonomy" id="84698"/>
    <lineage>
        <taxon>Bacteria</taxon>
        <taxon>Bacillati</taxon>
        <taxon>Bacillota</taxon>
        <taxon>Clostridia</taxon>
        <taxon>Eubacteriales</taxon>
        <taxon>Clostridiaceae</taxon>
        <taxon>Clostridium</taxon>
    </lineage>
</organism>
<feature type="transmembrane region" description="Helical" evidence="2">
    <location>
        <begin position="64"/>
        <end position="83"/>
    </location>
</feature>
<keyword evidence="4" id="KW-1185">Reference proteome</keyword>
<keyword evidence="2" id="KW-0812">Transmembrane</keyword>
<reference evidence="3 4" key="1">
    <citation type="submission" date="2016-10" db="EMBL/GenBank/DDBJ databases">
        <authorList>
            <person name="de Groot N.N."/>
        </authorList>
    </citation>
    <scope>NUCLEOTIDE SEQUENCE [LARGE SCALE GENOMIC DNA]</scope>
    <source>
        <strain evidence="3 4">DSM 12271</strain>
    </source>
</reference>
<dbReference type="RefSeq" id="WP_090041772.1">
    <property type="nucleotide sequence ID" value="NZ_FOKI01000019.1"/>
</dbReference>
<evidence type="ECO:0000313" key="3">
    <source>
        <dbReference type="EMBL" id="SFB22872.1"/>
    </source>
</evidence>